<evidence type="ECO:0000313" key="2">
    <source>
        <dbReference type="Proteomes" id="UP000663882"/>
    </source>
</evidence>
<sequence>MLGQKNNLKKIDIVKHFVLEGYKRSTVYDAIKRCEIGLAIEDCPRSDCPTSFNKKNLKCLQNAAENRVIWLALSAKGFSKPFIGATQGPAATTDVYIHQCLSKLLSFINEHHVHDDYVFWPDFASSHYARETTEWLIQHNIKFISKEVNPQKVPKAQPIEDF</sequence>
<evidence type="ECO:0008006" key="3">
    <source>
        <dbReference type="Google" id="ProtNLM"/>
    </source>
</evidence>
<dbReference type="OrthoDB" id="10025891at2759"/>
<dbReference type="InterPro" id="IPR036397">
    <property type="entry name" value="RNaseH_sf"/>
</dbReference>
<reference evidence="1" key="1">
    <citation type="submission" date="2021-02" db="EMBL/GenBank/DDBJ databases">
        <authorList>
            <person name="Nowell W R."/>
        </authorList>
    </citation>
    <scope>NUCLEOTIDE SEQUENCE</scope>
</reference>
<dbReference type="EMBL" id="CAJNOO010005112">
    <property type="protein sequence ID" value="CAF1404604.1"/>
    <property type="molecule type" value="Genomic_DNA"/>
</dbReference>
<accession>A0A815LBZ5</accession>
<dbReference type="Gene3D" id="3.30.420.10">
    <property type="entry name" value="Ribonuclease H-like superfamily/Ribonuclease H"/>
    <property type="match status" value="1"/>
</dbReference>
<evidence type="ECO:0000313" key="1">
    <source>
        <dbReference type="EMBL" id="CAF1404604.1"/>
    </source>
</evidence>
<dbReference type="AlphaFoldDB" id="A0A815LBZ5"/>
<protein>
    <recommendedName>
        <fullName evidence="3">Transposase</fullName>
    </recommendedName>
</protein>
<organism evidence="1 2">
    <name type="scientific">Rotaria sordida</name>
    <dbReference type="NCBI Taxonomy" id="392033"/>
    <lineage>
        <taxon>Eukaryota</taxon>
        <taxon>Metazoa</taxon>
        <taxon>Spiralia</taxon>
        <taxon>Gnathifera</taxon>
        <taxon>Rotifera</taxon>
        <taxon>Eurotatoria</taxon>
        <taxon>Bdelloidea</taxon>
        <taxon>Philodinida</taxon>
        <taxon>Philodinidae</taxon>
        <taxon>Rotaria</taxon>
    </lineage>
</organism>
<comment type="caution">
    <text evidence="1">The sequence shown here is derived from an EMBL/GenBank/DDBJ whole genome shotgun (WGS) entry which is preliminary data.</text>
</comment>
<dbReference type="Proteomes" id="UP000663882">
    <property type="component" value="Unassembled WGS sequence"/>
</dbReference>
<dbReference type="GO" id="GO:0003676">
    <property type="term" value="F:nucleic acid binding"/>
    <property type="evidence" value="ECO:0007669"/>
    <property type="project" value="InterPro"/>
</dbReference>
<name>A0A815LBZ5_9BILA</name>
<gene>
    <name evidence="1" type="ORF">RFH988_LOCUS34991</name>
</gene>
<proteinExistence type="predicted"/>